<dbReference type="Pfam" id="PF00005">
    <property type="entry name" value="ABC_tran"/>
    <property type="match status" value="1"/>
</dbReference>
<dbReference type="CDD" id="cd03235">
    <property type="entry name" value="ABC_Metallic_Cations"/>
    <property type="match status" value="1"/>
</dbReference>
<dbReference type="Proteomes" id="UP000541033">
    <property type="component" value="Unassembled WGS sequence"/>
</dbReference>
<evidence type="ECO:0000256" key="5">
    <source>
        <dbReference type="SAM" id="MobiDB-lite"/>
    </source>
</evidence>
<dbReference type="PROSITE" id="PS00211">
    <property type="entry name" value="ABC_TRANSPORTER_1"/>
    <property type="match status" value="1"/>
</dbReference>
<evidence type="ECO:0000256" key="1">
    <source>
        <dbReference type="ARBA" id="ARBA00005417"/>
    </source>
</evidence>
<keyword evidence="3" id="KW-0547">Nucleotide-binding</keyword>
<proteinExistence type="inferred from homology"/>
<evidence type="ECO:0000259" key="6">
    <source>
        <dbReference type="PROSITE" id="PS50893"/>
    </source>
</evidence>
<gene>
    <name evidence="7" type="ORF">FHX76_000338</name>
</gene>
<dbReference type="GO" id="GO:0005524">
    <property type="term" value="F:ATP binding"/>
    <property type="evidence" value="ECO:0007669"/>
    <property type="project" value="UniProtKB-KW"/>
</dbReference>
<evidence type="ECO:0000256" key="2">
    <source>
        <dbReference type="ARBA" id="ARBA00022448"/>
    </source>
</evidence>
<dbReference type="SUPFAM" id="SSF52540">
    <property type="entry name" value="P-loop containing nucleoside triphosphate hydrolases"/>
    <property type="match status" value="1"/>
</dbReference>
<dbReference type="PROSITE" id="PS50893">
    <property type="entry name" value="ABC_TRANSPORTER_2"/>
    <property type="match status" value="1"/>
</dbReference>
<name>A0A7X5QYR1_9MICO</name>
<dbReference type="PANTHER" id="PTHR42734:SF5">
    <property type="entry name" value="IRON TRANSPORT SYSTEM ATP-BINDING PROTEIN HI_0361-RELATED"/>
    <property type="match status" value="1"/>
</dbReference>
<dbReference type="InterPro" id="IPR027417">
    <property type="entry name" value="P-loop_NTPase"/>
</dbReference>
<dbReference type="InterPro" id="IPR017871">
    <property type="entry name" value="ABC_transporter-like_CS"/>
</dbReference>
<dbReference type="InterPro" id="IPR003439">
    <property type="entry name" value="ABC_transporter-like_ATP-bd"/>
</dbReference>
<keyword evidence="8" id="KW-1185">Reference proteome</keyword>
<dbReference type="RefSeq" id="WP_167147065.1">
    <property type="nucleotide sequence ID" value="NZ_JAAMOX010000001.1"/>
</dbReference>
<dbReference type="GO" id="GO:0016887">
    <property type="term" value="F:ATP hydrolysis activity"/>
    <property type="evidence" value="ECO:0007669"/>
    <property type="project" value="InterPro"/>
</dbReference>
<dbReference type="InterPro" id="IPR050153">
    <property type="entry name" value="Metal_Ion_Import_ABC"/>
</dbReference>
<sequence>MSALVEQPVVVLHDVRVRYGTVTALEHASVSLAAGRVTGLVGVNGSGKSTLMKSILGLVSPDGGSVQVLGGSVDAARKASKIAYVAQSEAIDEKFPISVRQVVEMGRYGALGVTRRLRAPDVLRCNEAMRRTGVLELEHRSIGELSGGQRKRVFLARAIAQDAAVMLLDEPFSGVDATSQAAIVGVIRQLAAEGVCVLVSSHDISSLPELCDTVVLWYHRALFEGPPAEALNDHNLAQAFAAGVRGGASDTPGDDGRSWTPMGGAK</sequence>
<evidence type="ECO:0000313" key="7">
    <source>
        <dbReference type="EMBL" id="NIH52470.1"/>
    </source>
</evidence>
<reference evidence="7 8" key="1">
    <citation type="submission" date="2020-02" db="EMBL/GenBank/DDBJ databases">
        <title>Sequencing the genomes of 1000 actinobacteria strains.</title>
        <authorList>
            <person name="Klenk H.-P."/>
        </authorList>
    </citation>
    <scope>NUCLEOTIDE SEQUENCE [LARGE SCALE GENOMIC DNA]</scope>
    <source>
        <strain evidence="7 8">DSM 27960</strain>
    </source>
</reference>
<evidence type="ECO:0000256" key="3">
    <source>
        <dbReference type="ARBA" id="ARBA00022741"/>
    </source>
</evidence>
<comment type="caution">
    <text evidence="7">The sequence shown here is derived from an EMBL/GenBank/DDBJ whole genome shotgun (WGS) entry which is preliminary data.</text>
</comment>
<accession>A0A7X5QYR1</accession>
<comment type="similarity">
    <text evidence="1">Belongs to the ABC transporter superfamily.</text>
</comment>
<keyword evidence="4 7" id="KW-0067">ATP-binding</keyword>
<evidence type="ECO:0000256" key="4">
    <source>
        <dbReference type="ARBA" id="ARBA00022840"/>
    </source>
</evidence>
<evidence type="ECO:0000313" key="8">
    <source>
        <dbReference type="Proteomes" id="UP000541033"/>
    </source>
</evidence>
<dbReference type="Gene3D" id="3.40.50.300">
    <property type="entry name" value="P-loop containing nucleotide triphosphate hydrolases"/>
    <property type="match status" value="1"/>
</dbReference>
<dbReference type="AlphaFoldDB" id="A0A7X5QYR1"/>
<keyword evidence="2" id="KW-0813">Transport</keyword>
<organism evidence="7 8">
    <name type="scientific">Lysinibacter cavernae</name>
    <dbReference type="NCBI Taxonomy" id="1640652"/>
    <lineage>
        <taxon>Bacteria</taxon>
        <taxon>Bacillati</taxon>
        <taxon>Actinomycetota</taxon>
        <taxon>Actinomycetes</taxon>
        <taxon>Micrococcales</taxon>
        <taxon>Microbacteriaceae</taxon>
        <taxon>Lysinibacter</taxon>
    </lineage>
</organism>
<feature type="region of interest" description="Disordered" evidence="5">
    <location>
        <begin position="245"/>
        <end position="266"/>
    </location>
</feature>
<protein>
    <submittedName>
        <fullName evidence="7">Manganese transport system ATP-binding protein</fullName>
    </submittedName>
</protein>
<feature type="domain" description="ABC transporter" evidence="6">
    <location>
        <begin position="10"/>
        <end position="244"/>
    </location>
</feature>
<dbReference type="EMBL" id="JAAMOX010000001">
    <property type="protein sequence ID" value="NIH52470.1"/>
    <property type="molecule type" value="Genomic_DNA"/>
</dbReference>
<dbReference type="SMART" id="SM00382">
    <property type="entry name" value="AAA"/>
    <property type="match status" value="1"/>
</dbReference>
<dbReference type="InterPro" id="IPR003593">
    <property type="entry name" value="AAA+_ATPase"/>
</dbReference>
<dbReference type="PANTHER" id="PTHR42734">
    <property type="entry name" value="METAL TRANSPORT SYSTEM ATP-BINDING PROTEIN TM_0124-RELATED"/>
    <property type="match status" value="1"/>
</dbReference>